<proteinExistence type="predicted"/>
<feature type="compositionally biased region" description="Low complexity" evidence="2">
    <location>
        <begin position="43"/>
        <end position="64"/>
    </location>
</feature>
<feature type="compositionally biased region" description="Basic and acidic residues" evidence="2">
    <location>
        <begin position="80"/>
        <end position="100"/>
    </location>
</feature>
<evidence type="ECO:0000313" key="3">
    <source>
        <dbReference type="EMBL" id="GMN64345.1"/>
    </source>
</evidence>
<feature type="region of interest" description="Disordered" evidence="2">
    <location>
        <begin position="312"/>
        <end position="358"/>
    </location>
</feature>
<gene>
    <name evidence="3" type="ORF">TIFTF001_033422</name>
</gene>
<protein>
    <submittedName>
        <fullName evidence="3">Uncharacterized protein</fullName>
    </submittedName>
</protein>
<organism evidence="3 4">
    <name type="scientific">Ficus carica</name>
    <name type="common">Common fig</name>
    <dbReference type="NCBI Taxonomy" id="3494"/>
    <lineage>
        <taxon>Eukaryota</taxon>
        <taxon>Viridiplantae</taxon>
        <taxon>Streptophyta</taxon>
        <taxon>Embryophyta</taxon>
        <taxon>Tracheophyta</taxon>
        <taxon>Spermatophyta</taxon>
        <taxon>Magnoliopsida</taxon>
        <taxon>eudicotyledons</taxon>
        <taxon>Gunneridae</taxon>
        <taxon>Pentapetalae</taxon>
        <taxon>rosids</taxon>
        <taxon>fabids</taxon>
        <taxon>Rosales</taxon>
        <taxon>Moraceae</taxon>
        <taxon>Ficeae</taxon>
        <taxon>Ficus</taxon>
    </lineage>
</organism>
<feature type="compositionally biased region" description="Polar residues" evidence="2">
    <location>
        <begin position="104"/>
        <end position="126"/>
    </location>
</feature>
<evidence type="ECO:0000313" key="4">
    <source>
        <dbReference type="Proteomes" id="UP001187192"/>
    </source>
</evidence>
<evidence type="ECO:0000256" key="1">
    <source>
        <dbReference type="SAM" id="Coils"/>
    </source>
</evidence>
<feature type="region of interest" description="Disordered" evidence="2">
    <location>
        <begin position="24"/>
        <end position="64"/>
    </location>
</feature>
<evidence type="ECO:0000256" key="2">
    <source>
        <dbReference type="SAM" id="MobiDB-lite"/>
    </source>
</evidence>
<sequence>MADGRGAKRPLTDEERRARLAKMANLRKGKGKARTSAPPSQMAPAVAPTVRTAPAPSALATASQAITSVSQASWLPGFSQEDRLPARPEVRSSHAREDRFVTLSPASRSTRLESRPSSAPVPQSEESSAYRALVVKFLERLNVDITESSRSSDPIQAADDGVNKQIEALCIIIFGRAEKEAKAAKEAAEEAIKDAEDRAQVAEEKAREAEELSSARAEHERYIRVALPAALEEARAQAIVDFLESAEYDNHVSEMYREGMRDMKAGFIAANPSLVGVDWSFVPMESGEIAAEDAPEKGEVTGAAREFEDVIVSDNQVAEPEQAAMPEPPAATAEPAATTEPAATAEPADREQPEPASA</sequence>
<feature type="coiled-coil region" evidence="1">
    <location>
        <begin position="174"/>
        <end position="218"/>
    </location>
</feature>
<name>A0AA88E0K9_FICCA</name>
<feature type="compositionally biased region" description="Basic and acidic residues" evidence="2">
    <location>
        <begin position="347"/>
        <end position="358"/>
    </location>
</feature>
<dbReference type="Proteomes" id="UP001187192">
    <property type="component" value="Unassembled WGS sequence"/>
</dbReference>
<comment type="caution">
    <text evidence="3">The sequence shown here is derived from an EMBL/GenBank/DDBJ whole genome shotgun (WGS) entry which is preliminary data.</text>
</comment>
<feature type="compositionally biased region" description="Low complexity" evidence="2">
    <location>
        <begin position="318"/>
        <end position="346"/>
    </location>
</feature>
<dbReference type="EMBL" id="BTGU01000176">
    <property type="protein sequence ID" value="GMN64345.1"/>
    <property type="molecule type" value="Genomic_DNA"/>
</dbReference>
<accession>A0AA88E0K9</accession>
<feature type="region of interest" description="Disordered" evidence="2">
    <location>
        <begin position="77"/>
        <end position="126"/>
    </location>
</feature>
<keyword evidence="1" id="KW-0175">Coiled coil</keyword>
<keyword evidence="4" id="KW-1185">Reference proteome</keyword>
<reference evidence="3" key="1">
    <citation type="submission" date="2023-07" db="EMBL/GenBank/DDBJ databases">
        <title>draft genome sequence of fig (Ficus carica).</title>
        <authorList>
            <person name="Takahashi T."/>
            <person name="Nishimura K."/>
        </authorList>
    </citation>
    <scope>NUCLEOTIDE SEQUENCE</scope>
</reference>
<dbReference type="AlphaFoldDB" id="A0AA88E0K9"/>